<gene>
    <name evidence="2" type="ORF">GTP81_03915</name>
</gene>
<name>A0A845HAM7_9BURK</name>
<comment type="caution">
    <text evidence="2">The sequence shown here is derived from an EMBL/GenBank/DDBJ whole genome shotgun (WGS) entry which is preliminary data.</text>
</comment>
<protein>
    <submittedName>
        <fullName evidence="2">Uncharacterized protein</fullName>
    </submittedName>
</protein>
<evidence type="ECO:0000313" key="2">
    <source>
        <dbReference type="EMBL" id="MYN15890.1"/>
    </source>
</evidence>
<proteinExistence type="predicted"/>
<dbReference type="EMBL" id="WWCV01000004">
    <property type="protein sequence ID" value="MYN15890.1"/>
    <property type="molecule type" value="Genomic_DNA"/>
</dbReference>
<feature type="transmembrane region" description="Helical" evidence="1">
    <location>
        <begin position="66"/>
        <end position="86"/>
    </location>
</feature>
<keyword evidence="1" id="KW-0812">Transmembrane</keyword>
<feature type="transmembrane region" description="Helical" evidence="1">
    <location>
        <begin position="189"/>
        <end position="212"/>
    </location>
</feature>
<dbReference type="AlphaFoldDB" id="A0A845HAM7"/>
<reference evidence="2 3" key="1">
    <citation type="submission" date="2019-12" db="EMBL/GenBank/DDBJ databases">
        <title>Novel species isolated from a subtropical stream in China.</title>
        <authorList>
            <person name="Lu H."/>
        </authorList>
    </citation>
    <scope>NUCLEOTIDE SEQUENCE [LARGE SCALE GENOMIC DNA]</scope>
    <source>
        <strain evidence="2 3">FT107W</strain>
    </source>
</reference>
<keyword evidence="3" id="KW-1185">Reference proteome</keyword>
<feature type="transmembrane region" description="Helical" evidence="1">
    <location>
        <begin position="16"/>
        <end position="32"/>
    </location>
</feature>
<keyword evidence="1" id="KW-0472">Membrane</keyword>
<evidence type="ECO:0000313" key="3">
    <source>
        <dbReference type="Proteomes" id="UP000484875"/>
    </source>
</evidence>
<organism evidence="2 3">
    <name type="scientific">Duganella vulcania</name>
    <dbReference type="NCBI Taxonomy" id="2692166"/>
    <lineage>
        <taxon>Bacteria</taxon>
        <taxon>Pseudomonadati</taxon>
        <taxon>Pseudomonadota</taxon>
        <taxon>Betaproteobacteria</taxon>
        <taxon>Burkholderiales</taxon>
        <taxon>Oxalobacteraceae</taxon>
        <taxon>Telluria group</taxon>
        <taxon>Duganella</taxon>
    </lineage>
</organism>
<evidence type="ECO:0000256" key="1">
    <source>
        <dbReference type="SAM" id="Phobius"/>
    </source>
</evidence>
<sequence length="218" mass="24509">MDSLQAWLSAKPGGDLILLFFYFWLATLIPLIPHQVSTLWLWGALSGVCLVTASWLLFHLSRQRSAIWSLLACGALISIASLCDFWRLPPAYLLSQCRTSVDMEFLAGVFRHIEFHCQWFPITNAAMLLWICLSSRGGEEQKTAGWGGTWRCVRMQILPRMAQCLLMLFCMGLAMSAVEWIAISVQKNLSADGFVCAMLCGMALYHFVLSLITHKLLT</sequence>
<feature type="transmembrane region" description="Helical" evidence="1">
    <location>
        <begin position="164"/>
        <end position="183"/>
    </location>
</feature>
<dbReference type="Proteomes" id="UP000484875">
    <property type="component" value="Unassembled WGS sequence"/>
</dbReference>
<accession>A0A845HAM7</accession>
<dbReference type="RefSeq" id="WP_161088660.1">
    <property type="nucleotide sequence ID" value="NZ_WWCV01000004.1"/>
</dbReference>
<feature type="transmembrane region" description="Helical" evidence="1">
    <location>
        <begin position="39"/>
        <end position="60"/>
    </location>
</feature>
<keyword evidence="1" id="KW-1133">Transmembrane helix</keyword>